<proteinExistence type="inferred from homology"/>
<evidence type="ECO:0000313" key="16">
    <source>
        <dbReference type="Proteomes" id="UP001570846"/>
    </source>
</evidence>
<dbReference type="Proteomes" id="UP000323866">
    <property type="component" value="Unassembled WGS sequence"/>
</dbReference>
<dbReference type="CDD" id="cd00063">
    <property type="entry name" value="FN3"/>
    <property type="match status" value="2"/>
</dbReference>
<dbReference type="SUPFAM" id="SSF49899">
    <property type="entry name" value="Concanavalin A-like lectins/glucanases"/>
    <property type="match status" value="2"/>
</dbReference>
<dbReference type="InterPro" id="IPR008964">
    <property type="entry name" value="Invasin/intimin_cell_adhesion"/>
</dbReference>
<evidence type="ECO:0000256" key="7">
    <source>
        <dbReference type="ARBA" id="ARBA00023157"/>
    </source>
</evidence>
<evidence type="ECO:0000256" key="9">
    <source>
        <dbReference type="RuleBase" id="RU000489"/>
    </source>
</evidence>
<keyword evidence="5 9" id="KW-0378">Hydrolase</keyword>
<dbReference type="InterPro" id="IPR026444">
    <property type="entry name" value="Secre_tail"/>
</dbReference>
<comment type="catalytic activity">
    <reaction evidence="1">
        <text>Random endo-hydrolysis of N-acetyl-beta-D-glucosaminide (1-&gt;4)-beta-linkages in chitin and chitodextrins.</text>
        <dbReference type="EC" id="3.2.1.14"/>
    </reaction>
</comment>
<keyword evidence="6" id="KW-0146">Chitin degradation</keyword>
<dbReference type="InterPro" id="IPR050314">
    <property type="entry name" value="Glycosyl_Hydrlase_18"/>
</dbReference>
<dbReference type="EMBL" id="VKKZ01000020">
    <property type="protein sequence ID" value="KAA6434806.1"/>
    <property type="molecule type" value="Genomic_DNA"/>
</dbReference>
<evidence type="ECO:0000256" key="10">
    <source>
        <dbReference type="SAM" id="SignalP"/>
    </source>
</evidence>
<dbReference type="Gene3D" id="2.60.40.10">
    <property type="entry name" value="Immunoglobulins"/>
    <property type="match status" value="2"/>
</dbReference>
<evidence type="ECO:0000313" key="14">
    <source>
        <dbReference type="EMBL" id="MFA1770746.1"/>
    </source>
</evidence>
<accession>A0A5M8QJ74</accession>
<dbReference type="Gene3D" id="2.60.120.200">
    <property type="match status" value="2"/>
</dbReference>
<dbReference type="InterPro" id="IPR001223">
    <property type="entry name" value="Glyco_hydro18_cat"/>
</dbReference>
<protein>
    <recommendedName>
        <fullName evidence="3">chitinase</fullName>
        <ecNumber evidence="3">3.2.1.14</ecNumber>
    </recommendedName>
</protein>
<evidence type="ECO:0000256" key="4">
    <source>
        <dbReference type="ARBA" id="ARBA00022729"/>
    </source>
</evidence>
<dbReference type="InterPro" id="IPR013320">
    <property type="entry name" value="ConA-like_dom_sf"/>
</dbReference>
<dbReference type="Gene3D" id="2.60.40.1080">
    <property type="match status" value="1"/>
</dbReference>
<reference evidence="14 16" key="3">
    <citation type="submission" date="2024-08" db="EMBL/GenBank/DDBJ databases">
        <authorList>
            <person name="Wei W."/>
        </authorList>
    </citation>
    <scope>NUCLEOTIDE SEQUENCE [LARGE SCALE GENOMIC DNA]</scope>
    <source>
        <strain evidence="14 16">XU2</strain>
    </source>
</reference>
<dbReference type="PANTHER" id="PTHR11177:SF317">
    <property type="entry name" value="CHITINASE 12-RELATED"/>
    <property type="match status" value="1"/>
</dbReference>
<dbReference type="SMART" id="SM00560">
    <property type="entry name" value="LamGL"/>
    <property type="match status" value="1"/>
</dbReference>
<reference evidence="13 15" key="1">
    <citation type="submission" date="2019-07" db="EMBL/GenBank/DDBJ databases">
        <authorList>
            <person name="Qu J.-H."/>
        </authorList>
    </citation>
    <scope>NUCLEOTIDE SEQUENCE [LARGE SCALE GENOMIC DNA]</scope>
    <source>
        <strain evidence="13 15">MDT1-10-3</strain>
    </source>
</reference>
<evidence type="ECO:0000256" key="1">
    <source>
        <dbReference type="ARBA" id="ARBA00000822"/>
    </source>
</evidence>
<dbReference type="SUPFAM" id="SSF49373">
    <property type="entry name" value="Invasin/intimin cell-adhesion fragments"/>
    <property type="match status" value="1"/>
</dbReference>
<evidence type="ECO:0000256" key="3">
    <source>
        <dbReference type="ARBA" id="ARBA00012729"/>
    </source>
</evidence>
<dbReference type="SUPFAM" id="SSF49265">
    <property type="entry name" value="Fibronectin type III"/>
    <property type="match status" value="1"/>
</dbReference>
<dbReference type="PROSITE" id="PS01095">
    <property type="entry name" value="GH18_1"/>
    <property type="match status" value="1"/>
</dbReference>
<evidence type="ECO:0000256" key="5">
    <source>
        <dbReference type="ARBA" id="ARBA00022801"/>
    </source>
</evidence>
<dbReference type="GO" id="GO:0008061">
    <property type="term" value="F:chitin binding"/>
    <property type="evidence" value="ECO:0007669"/>
    <property type="project" value="InterPro"/>
</dbReference>
<organism evidence="13 15">
    <name type="scientific">Rufibacter glacialis</name>
    <dbReference type="NCBI Taxonomy" id="1259555"/>
    <lineage>
        <taxon>Bacteria</taxon>
        <taxon>Pseudomonadati</taxon>
        <taxon>Bacteroidota</taxon>
        <taxon>Cytophagia</taxon>
        <taxon>Cytophagales</taxon>
        <taxon>Hymenobacteraceae</taxon>
        <taxon>Rufibacter</taxon>
    </lineage>
</organism>
<evidence type="ECO:0000313" key="13">
    <source>
        <dbReference type="EMBL" id="KAA6434806.1"/>
    </source>
</evidence>
<dbReference type="GO" id="GO:0008843">
    <property type="term" value="F:endochitinase activity"/>
    <property type="evidence" value="ECO:0007669"/>
    <property type="project" value="UniProtKB-EC"/>
</dbReference>
<feature type="domain" description="Fibronectin type-III" evidence="11">
    <location>
        <begin position="859"/>
        <end position="945"/>
    </location>
</feature>
<keyword evidence="16" id="KW-1185">Reference proteome</keyword>
<comment type="similarity">
    <text evidence="2">Belongs to the glycosyl hydrolase 18 family. Chitinase class II subfamily.</text>
</comment>
<dbReference type="OrthoDB" id="1493708at2"/>
<dbReference type="PROSITE" id="PS50853">
    <property type="entry name" value="FN3"/>
    <property type="match status" value="2"/>
</dbReference>
<dbReference type="SUPFAM" id="SSF51445">
    <property type="entry name" value="(Trans)glycosidases"/>
    <property type="match status" value="1"/>
</dbReference>
<dbReference type="SMART" id="SM00636">
    <property type="entry name" value="Glyco_18"/>
    <property type="match status" value="1"/>
</dbReference>
<evidence type="ECO:0000313" key="15">
    <source>
        <dbReference type="Proteomes" id="UP000323866"/>
    </source>
</evidence>
<dbReference type="InterPro" id="IPR036116">
    <property type="entry name" value="FN3_sf"/>
</dbReference>
<feature type="domain" description="Fibronectin type-III" evidence="11">
    <location>
        <begin position="950"/>
        <end position="1043"/>
    </location>
</feature>
<dbReference type="InterPro" id="IPR003961">
    <property type="entry name" value="FN3_dom"/>
</dbReference>
<name>A0A5M8QJ74_9BACT</name>
<keyword evidence="7" id="KW-1015">Disulfide bond</keyword>
<dbReference type="GO" id="GO:0006032">
    <property type="term" value="P:chitin catabolic process"/>
    <property type="evidence" value="ECO:0007669"/>
    <property type="project" value="UniProtKB-KW"/>
</dbReference>
<reference evidence="13 15" key="2">
    <citation type="submission" date="2019-09" db="EMBL/GenBank/DDBJ databases">
        <title>A bacterium isolated from glacier soil.</title>
        <authorList>
            <person name="Liu Q."/>
        </authorList>
    </citation>
    <scope>NUCLEOTIDE SEQUENCE [LARGE SCALE GENOMIC DNA]</scope>
    <source>
        <strain evidence="13 15">MDT1-10-3</strain>
    </source>
</reference>
<dbReference type="GO" id="GO:0005975">
    <property type="term" value="P:carbohydrate metabolic process"/>
    <property type="evidence" value="ECO:0007669"/>
    <property type="project" value="InterPro"/>
</dbReference>
<dbReference type="Gene3D" id="3.40.5.30">
    <property type="entry name" value="(Trans)glycosidases - domain 2"/>
    <property type="match status" value="1"/>
</dbReference>
<dbReference type="Pfam" id="PF13385">
    <property type="entry name" value="Laminin_G_3"/>
    <property type="match status" value="2"/>
</dbReference>
<dbReference type="InterPro" id="IPR011583">
    <property type="entry name" value="Chitinase_II/V-like_cat"/>
</dbReference>
<keyword evidence="6" id="KW-0119">Carbohydrate metabolism</keyword>
<dbReference type="InterPro" id="IPR001579">
    <property type="entry name" value="Glyco_hydro_18_chit_AS"/>
</dbReference>
<dbReference type="Proteomes" id="UP001570846">
    <property type="component" value="Unassembled WGS sequence"/>
</dbReference>
<dbReference type="AlphaFoldDB" id="A0A5M8QJ74"/>
<dbReference type="InterPro" id="IPR017853">
    <property type="entry name" value="GH"/>
</dbReference>
<dbReference type="InterPro" id="IPR013783">
    <property type="entry name" value="Ig-like_fold"/>
</dbReference>
<evidence type="ECO:0000259" key="11">
    <source>
        <dbReference type="PROSITE" id="PS50853"/>
    </source>
</evidence>
<dbReference type="SMART" id="SM00060">
    <property type="entry name" value="FN3"/>
    <property type="match status" value="2"/>
</dbReference>
<evidence type="ECO:0000256" key="8">
    <source>
        <dbReference type="ARBA" id="ARBA00023295"/>
    </source>
</evidence>
<keyword evidence="6" id="KW-0624">Polysaccharide degradation</keyword>
<evidence type="ECO:0000259" key="12">
    <source>
        <dbReference type="PROSITE" id="PS51910"/>
    </source>
</evidence>
<evidence type="ECO:0000256" key="2">
    <source>
        <dbReference type="ARBA" id="ARBA00009121"/>
    </source>
</evidence>
<dbReference type="NCBIfam" id="TIGR04183">
    <property type="entry name" value="Por_Secre_tail"/>
    <property type="match status" value="1"/>
</dbReference>
<sequence>MKRVFTLLLLLSAAVVSYGQATNRAAAFAGTATSTASFGNVQELNGVSQFTFEAWVYIDQWNENSYVFSKIGSTTNRIDLQLGTAANKRLYFHVANNANMYAAADNSPITVGKWHHIAMAYDGSQSAYNKIQVFLDGAPLKLWYSGGNGMLPATTPTTTTAPFELGKNFAGKIDEVRLWNFKLNAADLELRNTLNPQHALFPNLIAYWKLDQAARLVDEKATYPGVLNSATLVTVLDNPVFKYRLVSSYIRSNFYETGRIGEAAVLNNNDIIYLAANVYANGDLFFEYPENHGVLQNASHLSSFSGRNGVLDFVGGGASMNTGKDLLNKANGGVSTFTFATWVYVDQWVPGSYLFRKQESALKTIDLQLGEASTSTLVLHLANGADNYVSVPSSGLAPGQWHHVAVTYNGNGAAFQQVKVYVNGVSKALTFKNADGLLPRTGPFIRSDFELGVNFDGKLDETSLNLLSLSANEVVNLKNNPLVVNSWNMSKTNAYWKYDEATQPGKDSRTWVEVLDKLKTTFQDKTGATLRLGVTGGDWRIFMKTDAARRNFASKVNAVLQAKGLDGIDFDFEWAETTQEWADYSATMLAMNDVLPAASMFTVSLHPVYYKISAAAIAAADYISIQSYGPRPNRFPYDQFVADINSMVAYGYPRHKLVMGLPFYGASIDNTLNTAAYFDFVKAVPTLNPASDTITVTLGGTTRTYAYNGQNTIIKKAQHVRTQDLAGLMYWDLATDVEYGNQLSLLRALNTVVNANVATKADQLQSPQAPMVSAQTIEFAPLPEKQLDDPGFEAGATASSGLPVTYTSSNPEVASILEGKIQVIGPGTTVITALQEGNLFYSAAEPVTQTLVVVPDTTPPTAPTNLSATATDFTAALIWSPSTDRMGVIGYQVFQGERLLELVQETGFVVTDLQAAQKYRFTVIAIDKAGNASLPATLEVTTPDTQAPTAPAALTGVRTTKHRINLTWQPASDNVAVLGYQVYLNNVMLNVNLIAQTSYETERPIGNDIYEFVVKAVDAAQNLSAPSNSYREMNGNREETPATISASLLSVASDEKAVRVAPNPASGHTRVTVTCKDEGALSIVLLNSTRTVIKSIKSYKKGTFEKDLSLEGLPAGMYYVRATVGTFSQTVKLYIQ</sequence>
<dbReference type="RefSeq" id="WP_149098748.1">
    <property type="nucleotide sequence ID" value="NZ_BMMG01000003.1"/>
</dbReference>
<dbReference type="PANTHER" id="PTHR11177">
    <property type="entry name" value="CHITINASE"/>
    <property type="match status" value="1"/>
</dbReference>
<feature type="chain" id="PRO_5024343358" description="chitinase" evidence="10">
    <location>
        <begin position="22"/>
        <end position="1136"/>
    </location>
</feature>
<dbReference type="EMBL" id="JBGOGF010000002">
    <property type="protein sequence ID" value="MFA1770746.1"/>
    <property type="molecule type" value="Genomic_DNA"/>
</dbReference>
<feature type="signal peptide" evidence="10">
    <location>
        <begin position="1"/>
        <end position="21"/>
    </location>
</feature>
<dbReference type="EC" id="3.2.1.14" evidence="3"/>
<comment type="caution">
    <text evidence="13">The sequence shown here is derived from an EMBL/GenBank/DDBJ whole genome shotgun (WGS) entry which is preliminary data.</text>
</comment>
<evidence type="ECO:0000256" key="6">
    <source>
        <dbReference type="ARBA" id="ARBA00023024"/>
    </source>
</evidence>
<dbReference type="PROSITE" id="PS51910">
    <property type="entry name" value="GH18_2"/>
    <property type="match status" value="1"/>
</dbReference>
<keyword evidence="4 10" id="KW-0732">Signal</keyword>
<dbReference type="InterPro" id="IPR006558">
    <property type="entry name" value="LamG-like"/>
</dbReference>
<feature type="domain" description="GH18" evidence="12">
    <location>
        <begin position="439"/>
        <end position="756"/>
    </location>
</feature>
<keyword evidence="8 9" id="KW-0326">Glycosidase</keyword>
<dbReference type="Pfam" id="PF00704">
    <property type="entry name" value="Glyco_hydro_18"/>
    <property type="match status" value="1"/>
</dbReference>
<dbReference type="Gene3D" id="3.20.20.80">
    <property type="entry name" value="Glycosidases"/>
    <property type="match status" value="1"/>
</dbReference>
<gene>
    <name evidence="14" type="ORF">ACD591_05540</name>
    <name evidence="13" type="ORF">FOE74_11595</name>
</gene>